<evidence type="ECO:0000313" key="3">
    <source>
        <dbReference type="Proteomes" id="UP001386955"/>
    </source>
</evidence>
<keyword evidence="3" id="KW-1185">Reference proteome</keyword>
<dbReference type="Gene3D" id="3.40.50.2000">
    <property type="entry name" value="Glycogen Phosphorylase B"/>
    <property type="match status" value="2"/>
</dbReference>
<dbReference type="EMBL" id="JAYMYS010000003">
    <property type="protein sequence ID" value="KAK7400058.1"/>
    <property type="molecule type" value="Genomic_DNA"/>
</dbReference>
<dbReference type="AlphaFoldDB" id="A0AAN9XN02"/>
<dbReference type="PANTHER" id="PTHR11926">
    <property type="entry name" value="GLUCOSYL/GLUCURONOSYL TRANSFERASES"/>
    <property type="match status" value="1"/>
</dbReference>
<accession>A0AAN9XN02</accession>
<name>A0AAN9XN02_PSOTE</name>
<organism evidence="2 3">
    <name type="scientific">Psophocarpus tetragonolobus</name>
    <name type="common">Winged bean</name>
    <name type="synonym">Dolichos tetragonolobus</name>
    <dbReference type="NCBI Taxonomy" id="3891"/>
    <lineage>
        <taxon>Eukaryota</taxon>
        <taxon>Viridiplantae</taxon>
        <taxon>Streptophyta</taxon>
        <taxon>Embryophyta</taxon>
        <taxon>Tracheophyta</taxon>
        <taxon>Spermatophyta</taxon>
        <taxon>Magnoliopsida</taxon>
        <taxon>eudicotyledons</taxon>
        <taxon>Gunneridae</taxon>
        <taxon>Pentapetalae</taxon>
        <taxon>rosids</taxon>
        <taxon>fabids</taxon>
        <taxon>Fabales</taxon>
        <taxon>Fabaceae</taxon>
        <taxon>Papilionoideae</taxon>
        <taxon>50 kb inversion clade</taxon>
        <taxon>NPAAA clade</taxon>
        <taxon>indigoferoid/millettioid clade</taxon>
        <taxon>Phaseoleae</taxon>
        <taxon>Psophocarpus</taxon>
    </lineage>
</organism>
<reference evidence="2 3" key="1">
    <citation type="submission" date="2024-01" db="EMBL/GenBank/DDBJ databases">
        <title>The genomes of 5 underutilized Papilionoideae crops provide insights into root nodulation and disease resistanc.</title>
        <authorList>
            <person name="Jiang F."/>
        </authorList>
    </citation>
    <scope>NUCLEOTIDE SEQUENCE [LARGE SCALE GENOMIC DNA]</scope>
    <source>
        <strain evidence="2">DUOXIRENSHENG_FW03</strain>
        <tissue evidence="2">Leaves</tissue>
    </source>
</reference>
<evidence type="ECO:0000313" key="2">
    <source>
        <dbReference type="EMBL" id="KAK7400058.1"/>
    </source>
</evidence>
<dbReference type="GO" id="GO:0080044">
    <property type="term" value="F:quercetin 7-O-glucosyltransferase activity"/>
    <property type="evidence" value="ECO:0007669"/>
    <property type="project" value="TreeGrafter"/>
</dbReference>
<dbReference type="SUPFAM" id="SSF53756">
    <property type="entry name" value="UDP-Glycosyltransferase/glycogen phosphorylase"/>
    <property type="match status" value="1"/>
</dbReference>
<proteinExistence type="inferred from homology"/>
<dbReference type="GO" id="GO:0080043">
    <property type="term" value="F:quercetin 3-O-glucosyltransferase activity"/>
    <property type="evidence" value="ECO:0007669"/>
    <property type="project" value="TreeGrafter"/>
</dbReference>
<evidence type="ECO:0000256" key="1">
    <source>
        <dbReference type="ARBA" id="ARBA00009995"/>
    </source>
</evidence>
<sequence length="103" mass="11715">MVAFPQWTDQMTNAKLIEVVWKIGVRVDHNVSEDGLVEGKEIKRCLDLVMESTGDKANELRMKAKKWKDLAMDAAKEGGSSENNLRAFLDDVEQKFTRAHMYG</sequence>
<comment type="similarity">
    <text evidence="1">Belongs to the UDP-glycosyltransferase family.</text>
</comment>
<comment type="caution">
    <text evidence="2">The sequence shown here is derived from an EMBL/GenBank/DDBJ whole genome shotgun (WGS) entry which is preliminary data.</text>
</comment>
<dbReference type="PANTHER" id="PTHR11926:SF1421">
    <property type="entry name" value="GLYCOSYLTRANSFERASE"/>
    <property type="match status" value="1"/>
</dbReference>
<dbReference type="Proteomes" id="UP001386955">
    <property type="component" value="Unassembled WGS sequence"/>
</dbReference>
<protein>
    <submittedName>
        <fullName evidence="2">Uncharacterized protein</fullName>
    </submittedName>
</protein>
<gene>
    <name evidence="2" type="ORF">VNO78_11257</name>
</gene>